<keyword evidence="2" id="KW-1185">Reference proteome</keyword>
<comment type="caution">
    <text evidence="1">The sequence shown here is derived from an EMBL/GenBank/DDBJ whole genome shotgun (WGS) entry which is preliminary data.</text>
</comment>
<dbReference type="Proteomes" id="UP001434883">
    <property type="component" value="Unassembled WGS sequence"/>
</dbReference>
<evidence type="ECO:0000313" key="2">
    <source>
        <dbReference type="Proteomes" id="UP001434883"/>
    </source>
</evidence>
<organism evidence="1 2">
    <name type="scientific">Xenoophorus captivus</name>
    <dbReference type="NCBI Taxonomy" id="1517983"/>
    <lineage>
        <taxon>Eukaryota</taxon>
        <taxon>Metazoa</taxon>
        <taxon>Chordata</taxon>
        <taxon>Craniata</taxon>
        <taxon>Vertebrata</taxon>
        <taxon>Euteleostomi</taxon>
        <taxon>Actinopterygii</taxon>
        <taxon>Neopterygii</taxon>
        <taxon>Teleostei</taxon>
        <taxon>Neoteleostei</taxon>
        <taxon>Acanthomorphata</taxon>
        <taxon>Ovalentaria</taxon>
        <taxon>Atherinomorphae</taxon>
        <taxon>Cyprinodontiformes</taxon>
        <taxon>Goodeidae</taxon>
        <taxon>Xenoophorus</taxon>
    </lineage>
</organism>
<evidence type="ECO:0000313" key="1">
    <source>
        <dbReference type="EMBL" id="MEQ2215440.1"/>
    </source>
</evidence>
<name>A0ABV0S4E5_9TELE</name>
<protein>
    <submittedName>
        <fullName evidence="1">Uncharacterized protein</fullName>
    </submittedName>
</protein>
<gene>
    <name evidence="1" type="ORF">XENOCAPTIV_001045</name>
</gene>
<dbReference type="EMBL" id="JAHRIN010068316">
    <property type="protein sequence ID" value="MEQ2215440.1"/>
    <property type="molecule type" value="Genomic_DNA"/>
</dbReference>
<sequence>MQVTVEMTHSYVTKERGISVLFLTQTPTMGRAQERLPSQPPYHICHHTLEENNLRLTVIVCTVGVWWNDQRWRLDRQVRGRQVIVWRRSLISGGRFWERIGDSQQLSHGGVL</sequence>
<accession>A0ABV0S4E5</accession>
<reference evidence="1 2" key="1">
    <citation type="submission" date="2021-06" db="EMBL/GenBank/DDBJ databases">
        <authorList>
            <person name="Palmer J.M."/>
        </authorList>
    </citation>
    <scope>NUCLEOTIDE SEQUENCE [LARGE SCALE GENOMIC DNA]</scope>
    <source>
        <strain evidence="1 2">XC_2019</strain>
        <tissue evidence="1">Muscle</tissue>
    </source>
</reference>
<proteinExistence type="predicted"/>